<protein>
    <submittedName>
        <fullName evidence="1">Uncharacterized protein</fullName>
    </submittedName>
</protein>
<organism evidence="1 2">
    <name type="scientific">Gordonibacter urolithinfaciens</name>
    <dbReference type="NCBI Taxonomy" id="1335613"/>
    <lineage>
        <taxon>Bacteria</taxon>
        <taxon>Bacillati</taxon>
        <taxon>Actinomycetota</taxon>
        <taxon>Coriobacteriia</taxon>
        <taxon>Eggerthellales</taxon>
        <taxon>Eggerthellaceae</taxon>
        <taxon>Gordonibacter</taxon>
    </lineage>
</organism>
<dbReference type="EMBL" id="QIBW01000001">
    <property type="protein sequence ID" value="ROT92100.1"/>
    <property type="molecule type" value="Genomic_DNA"/>
</dbReference>
<proteinExistence type="predicted"/>
<sequence>MAKRDAQALAAAESTASAAAGESADERAGIPLPSAGAGVLALACACGAAGCFATGRSRRASAPSASNLCGKRTPLRTVNRENEGSLCL</sequence>
<gene>
    <name evidence="1" type="ORF">DMP12_01000</name>
</gene>
<accession>A0A423UNX4</accession>
<name>A0A423UNX4_9ACTN</name>
<dbReference type="AlphaFoldDB" id="A0A423UNX4"/>
<evidence type="ECO:0000313" key="1">
    <source>
        <dbReference type="EMBL" id="ROT92100.1"/>
    </source>
</evidence>
<comment type="caution">
    <text evidence="1">The sequence shown here is derived from an EMBL/GenBank/DDBJ whole genome shotgun (WGS) entry which is preliminary data.</text>
</comment>
<dbReference type="Proteomes" id="UP000285258">
    <property type="component" value="Unassembled WGS sequence"/>
</dbReference>
<evidence type="ECO:0000313" key="2">
    <source>
        <dbReference type="Proteomes" id="UP000285258"/>
    </source>
</evidence>
<reference evidence="2" key="1">
    <citation type="submission" date="2018-05" db="EMBL/GenBank/DDBJ databases">
        <title>Genome Sequencing of selected type strains of the family Eggerthellaceae.</title>
        <authorList>
            <person name="Danylec N."/>
            <person name="Stoll D.A."/>
            <person name="Doetsch A."/>
            <person name="Huch M."/>
        </authorList>
    </citation>
    <scope>NUCLEOTIDE SEQUENCE [LARGE SCALE GENOMIC DNA]</scope>
    <source>
        <strain evidence="2">DSM 27213</strain>
    </source>
</reference>